<evidence type="ECO:0000313" key="4">
    <source>
        <dbReference type="Proteomes" id="UP001551482"/>
    </source>
</evidence>
<feature type="transmembrane region" description="Helical" evidence="2">
    <location>
        <begin position="249"/>
        <end position="269"/>
    </location>
</feature>
<dbReference type="PANTHER" id="PTHR40761:SF1">
    <property type="entry name" value="CONSERVED INTEGRAL MEMBRANE ALANINE VALINE AND LEUCINE RICH PROTEIN-RELATED"/>
    <property type="match status" value="1"/>
</dbReference>
<feature type="region of interest" description="Disordered" evidence="1">
    <location>
        <begin position="273"/>
        <end position="306"/>
    </location>
</feature>
<keyword evidence="2" id="KW-0812">Transmembrane</keyword>
<feature type="transmembrane region" description="Helical" evidence="2">
    <location>
        <begin position="221"/>
        <end position="243"/>
    </location>
</feature>
<protein>
    <recommendedName>
        <fullName evidence="5">Integral membrane protein</fullName>
    </recommendedName>
</protein>
<dbReference type="Proteomes" id="UP001551482">
    <property type="component" value="Unassembled WGS sequence"/>
</dbReference>
<evidence type="ECO:0000313" key="3">
    <source>
        <dbReference type="EMBL" id="MEU8132443.1"/>
    </source>
</evidence>
<gene>
    <name evidence="3" type="ORF">AB0C36_02950</name>
</gene>
<feature type="transmembrane region" description="Helical" evidence="2">
    <location>
        <begin position="49"/>
        <end position="70"/>
    </location>
</feature>
<reference evidence="3 4" key="1">
    <citation type="submission" date="2024-06" db="EMBL/GenBank/DDBJ databases">
        <title>The Natural Products Discovery Center: Release of the First 8490 Sequenced Strains for Exploring Actinobacteria Biosynthetic Diversity.</title>
        <authorList>
            <person name="Kalkreuter E."/>
            <person name="Kautsar S.A."/>
            <person name="Yang D."/>
            <person name="Bader C.D."/>
            <person name="Teijaro C.N."/>
            <person name="Fluegel L."/>
            <person name="Davis C.M."/>
            <person name="Simpson J.R."/>
            <person name="Lauterbach L."/>
            <person name="Steele A.D."/>
            <person name="Gui C."/>
            <person name="Meng S."/>
            <person name="Li G."/>
            <person name="Viehrig K."/>
            <person name="Ye F."/>
            <person name="Su P."/>
            <person name="Kiefer A.F."/>
            <person name="Nichols A."/>
            <person name="Cepeda A.J."/>
            <person name="Yan W."/>
            <person name="Fan B."/>
            <person name="Jiang Y."/>
            <person name="Adhikari A."/>
            <person name="Zheng C.-J."/>
            <person name="Schuster L."/>
            <person name="Cowan T.M."/>
            <person name="Smanski M.J."/>
            <person name="Chevrette M.G."/>
            <person name="De Carvalho L.P.S."/>
            <person name="Shen B."/>
        </authorList>
    </citation>
    <scope>NUCLEOTIDE SEQUENCE [LARGE SCALE GENOMIC DNA]</scope>
    <source>
        <strain evidence="3 4">NPDC048946</strain>
    </source>
</reference>
<organism evidence="3 4">
    <name type="scientific">Streptodolium elevatio</name>
    <dbReference type="NCBI Taxonomy" id="3157996"/>
    <lineage>
        <taxon>Bacteria</taxon>
        <taxon>Bacillati</taxon>
        <taxon>Actinomycetota</taxon>
        <taxon>Actinomycetes</taxon>
        <taxon>Kitasatosporales</taxon>
        <taxon>Streptomycetaceae</taxon>
        <taxon>Streptodolium</taxon>
    </lineage>
</organism>
<evidence type="ECO:0008006" key="5">
    <source>
        <dbReference type="Google" id="ProtNLM"/>
    </source>
</evidence>
<comment type="caution">
    <text evidence="3">The sequence shown here is derived from an EMBL/GenBank/DDBJ whole genome shotgun (WGS) entry which is preliminary data.</text>
</comment>
<feature type="transmembrane region" description="Helical" evidence="2">
    <location>
        <begin position="82"/>
        <end position="100"/>
    </location>
</feature>
<dbReference type="EMBL" id="JBEZFP010000004">
    <property type="protein sequence ID" value="MEU8132443.1"/>
    <property type="molecule type" value="Genomic_DNA"/>
</dbReference>
<feature type="transmembrane region" description="Helical" evidence="2">
    <location>
        <begin position="163"/>
        <end position="183"/>
    </location>
</feature>
<feature type="transmembrane region" description="Helical" evidence="2">
    <location>
        <begin position="105"/>
        <end position="122"/>
    </location>
</feature>
<evidence type="ECO:0000256" key="2">
    <source>
        <dbReference type="SAM" id="Phobius"/>
    </source>
</evidence>
<feature type="transmembrane region" description="Helical" evidence="2">
    <location>
        <begin position="134"/>
        <end position="151"/>
    </location>
</feature>
<sequence>MIVSLLAAVAAAFFYGVATVLQALGSRRVRQTRGGGLDPRLLVRVFRQWPFVVGTLLDLAGFAAQLVALAELPVFAVEAAQAANLAVTAVVAVPLLGVVLGRREWGAIFAVCVGLALLGLSAGREGPAETGDGFRYALLGSVAVIVLLGVWAARRTEPWRSRLLGLTAGFGFGLIALAGRVLTDVAVRDLWTNPATWALVLAAVVTMLIYATALQGGAVTAVAAALVVGETVLPAAAGIIFLGDHSRPGFAPAAAAGFVCAVAGAMALAKFGEGGDPDPADGDTGNDSADSSGDDGDSGQANAAAC</sequence>
<proteinExistence type="predicted"/>
<evidence type="ECO:0000256" key="1">
    <source>
        <dbReference type="SAM" id="MobiDB-lite"/>
    </source>
</evidence>
<dbReference type="PANTHER" id="PTHR40761">
    <property type="entry name" value="CONSERVED INTEGRAL MEMBRANE ALANINE VALINE AND LEUCINE RICH PROTEIN-RELATED"/>
    <property type="match status" value="1"/>
</dbReference>
<keyword evidence="2" id="KW-1133">Transmembrane helix</keyword>
<name>A0ABV3D9M9_9ACTN</name>
<dbReference type="RefSeq" id="WP_358348267.1">
    <property type="nucleotide sequence ID" value="NZ_JBEZFP010000004.1"/>
</dbReference>
<accession>A0ABV3D9M9</accession>
<feature type="compositionally biased region" description="Low complexity" evidence="1">
    <location>
        <begin position="282"/>
        <end position="291"/>
    </location>
</feature>
<feature type="transmembrane region" description="Helical" evidence="2">
    <location>
        <begin position="6"/>
        <end position="24"/>
    </location>
</feature>
<keyword evidence="4" id="KW-1185">Reference proteome</keyword>
<keyword evidence="2" id="KW-0472">Membrane</keyword>
<feature type="transmembrane region" description="Helical" evidence="2">
    <location>
        <begin position="195"/>
        <end position="214"/>
    </location>
</feature>